<dbReference type="EMBL" id="DF144047">
    <property type="protein sequence ID" value="GAA55606.1"/>
    <property type="molecule type" value="Genomic_DNA"/>
</dbReference>
<accession>G7YRM6</accession>
<name>G7YRM6_CLOSI</name>
<dbReference type="Proteomes" id="UP000008909">
    <property type="component" value="Unassembled WGS sequence"/>
</dbReference>
<sequence length="257" mass="29035">MEGELTISINIGRLLTMRSRKNGRYTLGGRLGLTLRLTMSVECCVFRLVDIHLKTVSVGVLGVEIIGKDQGCTYYDAHCLDNSKNWFYHLVFQNQPNSFDRKLIKVGVGEFHIRYSLSTPLGGVAVFSDVKSTLSRCLCSLLLTYAITRVHDFFSVFSKLSPTMPLSKRNSRQNLRELRSNESIRDLKTWKAIGVESLDFKSTDFASDAGHDFHKTKERLKNFEVVAEDSALVSKLQFISNADEKVPGTPPDRKFML</sequence>
<gene>
    <name evidence="1" type="ORF">CLF_108447</name>
</gene>
<evidence type="ECO:0000313" key="1">
    <source>
        <dbReference type="EMBL" id="GAA55606.1"/>
    </source>
</evidence>
<dbReference type="AlphaFoldDB" id="G7YRM6"/>
<keyword evidence="2" id="KW-1185">Reference proteome</keyword>
<proteinExistence type="predicted"/>
<evidence type="ECO:0000313" key="2">
    <source>
        <dbReference type="Proteomes" id="UP000008909"/>
    </source>
</evidence>
<protein>
    <submittedName>
        <fullName evidence="1">Uncharacterized protein</fullName>
    </submittedName>
</protein>
<reference key="2">
    <citation type="submission" date="2011-10" db="EMBL/GenBank/DDBJ databases">
        <title>The genome and transcriptome sequence of Clonorchis sinensis provide insights into the carcinogenic liver fluke.</title>
        <authorList>
            <person name="Wang X."/>
            <person name="Huang Y."/>
            <person name="Chen W."/>
            <person name="Liu H."/>
            <person name="Guo L."/>
            <person name="Chen Y."/>
            <person name="Luo F."/>
            <person name="Zhou W."/>
            <person name="Sun J."/>
            <person name="Mao Q."/>
            <person name="Liang P."/>
            <person name="Zhou C."/>
            <person name="Tian Y."/>
            <person name="Men J."/>
            <person name="Lv X."/>
            <person name="Huang L."/>
            <person name="Zhou J."/>
            <person name="Hu Y."/>
            <person name="Li R."/>
            <person name="Zhang F."/>
            <person name="Lei H."/>
            <person name="Li X."/>
            <person name="Hu X."/>
            <person name="Liang C."/>
            <person name="Xu J."/>
            <person name="Wu Z."/>
            <person name="Yu X."/>
        </authorList>
    </citation>
    <scope>NUCLEOTIDE SEQUENCE</scope>
    <source>
        <strain>Henan</strain>
    </source>
</reference>
<organism evidence="1 2">
    <name type="scientific">Clonorchis sinensis</name>
    <name type="common">Chinese liver fluke</name>
    <dbReference type="NCBI Taxonomy" id="79923"/>
    <lineage>
        <taxon>Eukaryota</taxon>
        <taxon>Metazoa</taxon>
        <taxon>Spiralia</taxon>
        <taxon>Lophotrochozoa</taxon>
        <taxon>Platyhelminthes</taxon>
        <taxon>Trematoda</taxon>
        <taxon>Digenea</taxon>
        <taxon>Opisthorchiida</taxon>
        <taxon>Opisthorchiata</taxon>
        <taxon>Opisthorchiidae</taxon>
        <taxon>Clonorchis</taxon>
    </lineage>
</organism>
<reference evidence="1" key="1">
    <citation type="journal article" date="2011" name="Genome Biol.">
        <title>The draft genome of the carcinogenic human liver fluke Clonorchis sinensis.</title>
        <authorList>
            <person name="Wang X."/>
            <person name="Chen W."/>
            <person name="Huang Y."/>
            <person name="Sun J."/>
            <person name="Men J."/>
            <person name="Liu H."/>
            <person name="Luo F."/>
            <person name="Guo L."/>
            <person name="Lv X."/>
            <person name="Deng C."/>
            <person name="Zhou C."/>
            <person name="Fan Y."/>
            <person name="Li X."/>
            <person name="Huang L."/>
            <person name="Hu Y."/>
            <person name="Liang C."/>
            <person name="Hu X."/>
            <person name="Xu J."/>
            <person name="Yu X."/>
        </authorList>
    </citation>
    <scope>NUCLEOTIDE SEQUENCE [LARGE SCALE GENOMIC DNA]</scope>
    <source>
        <strain evidence="1">Henan</strain>
    </source>
</reference>